<evidence type="ECO:0000256" key="6">
    <source>
        <dbReference type="ARBA" id="ARBA00022692"/>
    </source>
</evidence>
<name>A0A7W3U1U9_9GAMM</name>
<organism evidence="12 13">
    <name type="scientific">Marilutibacter penaei</name>
    <dbReference type="NCBI Taxonomy" id="2759900"/>
    <lineage>
        <taxon>Bacteria</taxon>
        <taxon>Pseudomonadati</taxon>
        <taxon>Pseudomonadota</taxon>
        <taxon>Gammaproteobacteria</taxon>
        <taxon>Lysobacterales</taxon>
        <taxon>Lysobacteraceae</taxon>
        <taxon>Marilutibacter</taxon>
    </lineage>
</organism>
<keyword evidence="7 9" id="KW-1133">Transmembrane helix</keyword>
<dbReference type="Pfam" id="PF25885">
    <property type="entry name" value="HH_EMRA"/>
    <property type="match status" value="1"/>
</dbReference>
<keyword evidence="3" id="KW-0813">Transport</keyword>
<dbReference type="AlphaFoldDB" id="A0A7W3U1U9"/>
<sequence length="407" mass="43023">MTREINPAASAATTPAKASSNGKRKRALAIVAGVVLLSGAAWSAWYLLHGRWHETTEDAYVQGDIVSITPQTVGTVVGISADEGMKVKAGQVLVQLDPDDADVAYDAALANLAATVRQVRGLYSAVDAGQADLRARQVAVAQARADVTRRAGLVASGAVSAEELAHARDQLAAAEAAMSASHGELARNRALVDATEVASQPQVQAAAAQLRRAWLDRQRSAILAPIDGFAAKRSVQLGQRVQPGTPLMTVVPLDALWIEANFKETQLARMRIGQPVTVHTDLYGDAVEYDGRIASLGMGTGSAFSLLPAQNASGNWIKIVQRVPVRIELDPTQLAEHPLRLGLSTHVDVDLHDQDGAVLAETHAEELVLATDTYAHQLAEVDAVIRGVIEANLPAGARQDGAERDKG</sequence>
<feature type="transmembrane region" description="Helical" evidence="9">
    <location>
        <begin position="27"/>
        <end position="48"/>
    </location>
</feature>
<gene>
    <name evidence="12" type="ORF">H4F99_02565</name>
</gene>
<dbReference type="SUPFAM" id="SSF111369">
    <property type="entry name" value="HlyD-like secretion proteins"/>
    <property type="match status" value="2"/>
</dbReference>
<keyword evidence="6 9" id="KW-0812">Transmembrane</keyword>
<evidence type="ECO:0000256" key="8">
    <source>
        <dbReference type="ARBA" id="ARBA00023136"/>
    </source>
</evidence>
<dbReference type="PANTHER" id="PTHR30386:SF19">
    <property type="entry name" value="MULTIDRUG EXPORT PROTEIN EMRA-RELATED"/>
    <property type="match status" value="1"/>
</dbReference>
<keyword evidence="13" id="KW-1185">Reference proteome</keyword>
<evidence type="ECO:0000256" key="7">
    <source>
        <dbReference type="ARBA" id="ARBA00022989"/>
    </source>
</evidence>
<dbReference type="FunFam" id="2.40.30.170:FF:000003">
    <property type="entry name" value="Multidrug resistance protein A"/>
    <property type="match status" value="1"/>
</dbReference>
<dbReference type="Pfam" id="PF25963">
    <property type="entry name" value="Beta-barrel_AAEA"/>
    <property type="match status" value="1"/>
</dbReference>
<dbReference type="GO" id="GO:0005886">
    <property type="term" value="C:plasma membrane"/>
    <property type="evidence" value="ECO:0007669"/>
    <property type="project" value="UniProtKB-SubCell"/>
</dbReference>
<dbReference type="GO" id="GO:0015721">
    <property type="term" value="P:bile acid and bile salt transport"/>
    <property type="evidence" value="ECO:0007669"/>
    <property type="project" value="UniProtKB-ARBA"/>
</dbReference>
<dbReference type="InterPro" id="IPR058634">
    <property type="entry name" value="AaeA-lik-b-barrel"/>
</dbReference>
<evidence type="ECO:0000256" key="3">
    <source>
        <dbReference type="ARBA" id="ARBA00022448"/>
    </source>
</evidence>
<evidence type="ECO:0000259" key="10">
    <source>
        <dbReference type="Pfam" id="PF25885"/>
    </source>
</evidence>
<evidence type="ECO:0000256" key="4">
    <source>
        <dbReference type="ARBA" id="ARBA00022475"/>
    </source>
</evidence>
<keyword evidence="4" id="KW-1003">Cell membrane</keyword>
<evidence type="ECO:0000256" key="1">
    <source>
        <dbReference type="ARBA" id="ARBA00004383"/>
    </source>
</evidence>
<keyword evidence="5" id="KW-0997">Cell inner membrane</keyword>
<evidence type="ECO:0000313" key="12">
    <source>
        <dbReference type="EMBL" id="MBB1087369.1"/>
    </source>
</evidence>
<accession>A0A7W3U1U9</accession>
<dbReference type="GO" id="GO:1990961">
    <property type="term" value="P:xenobiotic detoxification by transmembrane export across the plasma membrane"/>
    <property type="evidence" value="ECO:0007669"/>
    <property type="project" value="UniProtKB-ARBA"/>
</dbReference>
<evidence type="ECO:0000259" key="11">
    <source>
        <dbReference type="Pfam" id="PF25963"/>
    </source>
</evidence>
<evidence type="ECO:0000256" key="9">
    <source>
        <dbReference type="SAM" id="Phobius"/>
    </source>
</evidence>
<proteinExistence type="inferred from homology"/>
<dbReference type="PANTHER" id="PTHR30386">
    <property type="entry name" value="MEMBRANE FUSION SUBUNIT OF EMRAB-TOLC MULTIDRUG EFFLUX PUMP"/>
    <property type="match status" value="1"/>
</dbReference>
<evidence type="ECO:0000256" key="5">
    <source>
        <dbReference type="ARBA" id="ARBA00022519"/>
    </source>
</evidence>
<evidence type="ECO:0000313" key="13">
    <source>
        <dbReference type="Proteomes" id="UP000552587"/>
    </source>
</evidence>
<feature type="domain" description="Multidrug export protein EmrA/FarA alpha-helical hairpin" evidence="10">
    <location>
        <begin position="100"/>
        <end position="219"/>
    </location>
</feature>
<reference evidence="12 13" key="1">
    <citation type="submission" date="2020-07" db="EMBL/GenBank/DDBJ databases">
        <authorList>
            <person name="Xu S."/>
            <person name="Li A."/>
        </authorList>
    </citation>
    <scope>NUCLEOTIDE SEQUENCE [LARGE SCALE GENOMIC DNA]</scope>
    <source>
        <strain evidence="12 13">SG-8</strain>
    </source>
</reference>
<dbReference type="InterPro" id="IPR050739">
    <property type="entry name" value="MFP"/>
</dbReference>
<comment type="similarity">
    <text evidence="2">Belongs to the membrane fusion protein (MFP) (TC 8.A.1) family.</text>
</comment>
<dbReference type="InterPro" id="IPR058633">
    <property type="entry name" value="EmrA/FarA_HH"/>
</dbReference>
<feature type="domain" description="p-hydroxybenzoic acid efflux pump subunit AaeA-like beta-barrel" evidence="11">
    <location>
        <begin position="256"/>
        <end position="342"/>
    </location>
</feature>
<dbReference type="Gene3D" id="2.40.30.170">
    <property type="match status" value="1"/>
</dbReference>
<protein>
    <submittedName>
        <fullName evidence="12">HlyD family efflux transporter periplasmic adaptor subunit</fullName>
    </submittedName>
</protein>
<dbReference type="Proteomes" id="UP000552587">
    <property type="component" value="Unassembled WGS sequence"/>
</dbReference>
<dbReference type="EMBL" id="JACHTE010000002">
    <property type="protein sequence ID" value="MBB1087369.1"/>
    <property type="molecule type" value="Genomic_DNA"/>
</dbReference>
<comment type="subcellular location">
    <subcellularLocation>
        <location evidence="1">Cell inner membrane</location>
        <topology evidence="1">Single-pass membrane protein</topology>
        <orientation evidence="1">Periplasmic side</orientation>
    </subcellularLocation>
</comment>
<evidence type="ECO:0000256" key="2">
    <source>
        <dbReference type="ARBA" id="ARBA00009477"/>
    </source>
</evidence>
<dbReference type="Gene3D" id="1.10.287.470">
    <property type="entry name" value="Helix hairpin bin"/>
    <property type="match status" value="1"/>
</dbReference>
<keyword evidence="8 9" id="KW-0472">Membrane</keyword>
<dbReference type="GO" id="GO:0046677">
    <property type="term" value="P:response to antibiotic"/>
    <property type="evidence" value="ECO:0007669"/>
    <property type="project" value="UniProtKB-ARBA"/>
</dbReference>
<comment type="caution">
    <text evidence="12">The sequence shown here is derived from an EMBL/GenBank/DDBJ whole genome shotgun (WGS) entry which is preliminary data.</text>
</comment>
<dbReference type="Gene3D" id="2.40.50.100">
    <property type="match status" value="1"/>
</dbReference>